<dbReference type="GO" id="GO:0033353">
    <property type="term" value="P:S-adenosylmethionine cycle"/>
    <property type="evidence" value="ECO:0007669"/>
    <property type="project" value="TreeGrafter"/>
</dbReference>
<dbReference type="EMBL" id="LR797362">
    <property type="protein sequence ID" value="CAB4210574.1"/>
    <property type="molecule type" value="Genomic_DNA"/>
</dbReference>
<proteinExistence type="predicted"/>
<dbReference type="Gene3D" id="3.40.50.720">
    <property type="entry name" value="NAD(P)-binding Rossmann-like Domain"/>
    <property type="match status" value="1"/>
</dbReference>
<evidence type="ECO:0000313" key="5">
    <source>
        <dbReference type="EMBL" id="CAB5227414.1"/>
    </source>
</evidence>
<protein>
    <submittedName>
        <fullName evidence="2">SAM1 S-adenosylhomocysteine hydrolase</fullName>
    </submittedName>
</protein>
<dbReference type="EMBL" id="LR798374">
    <property type="protein sequence ID" value="CAB5227414.1"/>
    <property type="molecule type" value="Genomic_DNA"/>
</dbReference>
<dbReference type="InterPro" id="IPR042172">
    <property type="entry name" value="Adenosylhomocyst_ase-like_sf"/>
</dbReference>
<reference evidence="2" key="1">
    <citation type="submission" date="2020-05" db="EMBL/GenBank/DDBJ databases">
        <authorList>
            <person name="Chiriac C."/>
            <person name="Salcher M."/>
            <person name="Ghai R."/>
            <person name="Kavagutti S V."/>
        </authorList>
    </citation>
    <scope>NUCLEOTIDE SEQUENCE</scope>
</reference>
<organism evidence="2">
    <name type="scientific">uncultured Caudovirales phage</name>
    <dbReference type="NCBI Taxonomy" id="2100421"/>
    <lineage>
        <taxon>Viruses</taxon>
        <taxon>Duplodnaviria</taxon>
        <taxon>Heunggongvirae</taxon>
        <taxon>Uroviricota</taxon>
        <taxon>Caudoviricetes</taxon>
        <taxon>Peduoviridae</taxon>
        <taxon>Maltschvirus</taxon>
        <taxon>Maltschvirus maltsch</taxon>
    </lineage>
</organism>
<dbReference type="EMBL" id="LR797262">
    <property type="protein sequence ID" value="CAB4198177.1"/>
    <property type="molecule type" value="Genomic_DNA"/>
</dbReference>
<dbReference type="InterPro" id="IPR000043">
    <property type="entry name" value="Adenosylhomocysteinase-like"/>
</dbReference>
<evidence type="ECO:0000313" key="2">
    <source>
        <dbReference type="EMBL" id="CAB4181070.1"/>
    </source>
</evidence>
<dbReference type="SUPFAM" id="SSF51735">
    <property type="entry name" value="NAD(P)-binding Rossmann-fold domains"/>
    <property type="match status" value="1"/>
</dbReference>
<dbReference type="SUPFAM" id="SSF52283">
    <property type="entry name" value="Formate/glycerate dehydrogenase catalytic domain-like"/>
    <property type="match status" value="1"/>
</dbReference>
<name>A0A6J5Q8K8_9CAUD</name>
<evidence type="ECO:0000313" key="4">
    <source>
        <dbReference type="EMBL" id="CAB4210574.1"/>
    </source>
</evidence>
<dbReference type="Gene3D" id="3.40.50.1480">
    <property type="entry name" value="Adenosylhomocysteinase-like"/>
    <property type="match status" value="1"/>
</dbReference>
<sequence length="388" mass="43804">MLKNINKFLNEKEYVRYSEYALLPAIEYSEKLFPRDHLKNAYLIACHHILPSAHMMIRSMINLGLDENNIALIGKCYSSDEKTMENMIKEGIFVCKSSIEFDSDKSFDQQFKESVTSLLKNQIQRMRPPKDAKIIILDDGGALITAAQYLAEDYTNLCGVEFTSSGYRRLAAMSLKFPVIDVAQSRSKLQFESPLIAKAITDNLKAKLNISSIPPKDILVVGSGAIGNAVRKMLKNDCFQHKIKGFDSIKELSELDNFDFSEFDIIIGATGNQVMSHNYYDSLREEAILVSVSSSDREFDGVKFRQLSGKKWNTHDDVYYNGLCLLNCGFPVNFSGGSRVSVPLKQYQYFMAMLFIGVCEAVFYNKDDGQIIKLNNNFMSGNLNKMVG</sequence>
<dbReference type="PANTHER" id="PTHR23420:SF0">
    <property type="entry name" value="ADENOSYLHOMOCYSTEINASE"/>
    <property type="match status" value="1"/>
</dbReference>
<dbReference type="EMBL" id="LR797006">
    <property type="protein sequence ID" value="CAB4181070.1"/>
    <property type="molecule type" value="Genomic_DNA"/>
</dbReference>
<accession>A0A6J5Q8K8</accession>
<gene>
    <name evidence="2" type="ORF">UFOVP1074_37</name>
    <name evidence="3" type="ORF">UFOVP1310_44</name>
    <name evidence="4" type="ORF">UFOVP1424_28</name>
    <name evidence="5" type="ORF">UFOVP1521_28</name>
    <name evidence="1" type="ORF">UFOVP987_66</name>
</gene>
<evidence type="ECO:0000313" key="1">
    <source>
        <dbReference type="EMBL" id="CAB4176837.1"/>
    </source>
</evidence>
<keyword evidence="2" id="KW-0378">Hydrolase</keyword>
<dbReference type="EMBL" id="LR796935">
    <property type="protein sequence ID" value="CAB4176837.1"/>
    <property type="molecule type" value="Genomic_DNA"/>
</dbReference>
<dbReference type="InterPro" id="IPR036291">
    <property type="entry name" value="NAD(P)-bd_dom_sf"/>
</dbReference>
<dbReference type="PANTHER" id="PTHR23420">
    <property type="entry name" value="ADENOSYLHOMOCYSTEINASE"/>
    <property type="match status" value="1"/>
</dbReference>
<evidence type="ECO:0000313" key="3">
    <source>
        <dbReference type="EMBL" id="CAB4198177.1"/>
    </source>
</evidence>
<dbReference type="GO" id="GO:0004013">
    <property type="term" value="F:adenosylhomocysteinase activity"/>
    <property type="evidence" value="ECO:0007669"/>
    <property type="project" value="TreeGrafter"/>
</dbReference>